<dbReference type="Proteomes" id="UP000887565">
    <property type="component" value="Unplaced"/>
</dbReference>
<protein>
    <submittedName>
        <fullName evidence="3">Uncharacterized protein</fullName>
    </submittedName>
</protein>
<feature type="signal peptide" evidence="1">
    <location>
        <begin position="1"/>
        <end position="19"/>
    </location>
</feature>
<dbReference type="WBParaSite" id="nRc.2.0.1.t32836-RA">
    <property type="protein sequence ID" value="nRc.2.0.1.t32836-RA"/>
    <property type="gene ID" value="nRc.2.0.1.g32836"/>
</dbReference>
<feature type="chain" id="PRO_5038045829" evidence="1">
    <location>
        <begin position="20"/>
        <end position="256"/>
    </location>
</feature>
<proteinExistence type="predicted"/>
<accession>A0A915K3D6</accession>
<evidence type="ECO:0000313" key="3">
    <source>
        <dbReference type="WBParaSite" id="nRc.2.0.1.t32836-RA"/>
    </source>
</evidence>
<organism evidence="2 3">
    <name type="scientific">Romanomermis culicivorax</name>
    <name type="common">Nematode worm</name>
    <dbReference type="NCBI Taxonomy" id="13658"/>
    <lineage>
        <taxon>Eukaryota</taxon>
        <taxon>Metazoa</taxon>
        <taxon>Ecdysozoa</taxon>
        <taxon>Nematoda</taxon>
        <taxon>Enoplea</taxon>
        <taxon>Dorylaimia</taxon>
        <taxon>Mermithida</taxon>
        <taxon>Mermithoidea</taxon>
        <taxon>Mermithidae</taxon>
        <taxon>Romanomermis</taxon>
    </lineage>
</organism>
<dbReference type="AlphaFoldDB" id="A0A915K3D6"/>
<keyword evidence="2" id="KW-1185">Reference proteome</keyword>
<reference evidence="3" key="1">
    <citation type="submission" date="2022-11" db="UniProtKB">
        <authorList>
            <consortium name="WormBaseParasite"/>
        </authorList>
    </citation>
    <scope>IDENTIFICATION</scope>
</reference>
<evidence type="ECO:0000256" key="1">
    <source>
        <dbReference type="SAM" id="SignalP"/>
    </source>
</evidence>
<sequence length="256" mass="30386">MCLKYILPIFMSLCSGINGEPSNYQLHFESFLPDGSRFWFNRNMSKGDICVVDCIRKSSIPRSVQDFFYEVYRDVFRRQNSTNIRRVFNATILDWYCGYAKGRQQCILECDNDSFVKTEILKFLRPTSYICNETDFITYSKCYHQVYEDDKDECESGEKCLPYRMTMINYYRERRSKNISWEEAVQVVLNNLCQYIICGNQCRLNELSTRCGEESNQVLIEFYRRVVSSLKQIIIEVYHYLRGKTLPLLTDTCDQI</sequence>
<keyword evidence="1" id="KW-0732">Signal</keyword>
<name>A0A915K3D6_ROMCU</name>
<evidence type="ECO:0000313" key="2">
    <source>
        <dbReference type="Proteomes" id="UP000887565"/>
    </source>
</evidence>